<dbReference type="PROSITE" id="PS51257">
    <property type="entry name" value="PROKAR_LIPOPROTEIN"/>
    <property type="match status" value="1"/>
</dbReference>
<dbReference type="InterPro" id="IPR013320">
    <property type="entry name" value="ConA-like_dom_sf"/>
</dbReference>
<protein>
    <recommendedName>
        <fullName evidence="5">ATPase</fullName>
    </recommendedName>
</protein>
<organism evidence="3 4">
    <name type="scientific">Shewanella japonica</name>
    <dbReference type="NCBI Taxonomy" id="93973"/>
    <lineage>
        <taxon>Bacteria</taxon>
        <taxon>Pseudomonadati</taxon>
        <taxon>Pseudomonadota</taxon>
        <taxon>Gammaproteobacteria</taxon>
        <taxon>Alteromonadales</taxon>
        <taxon>Shewanellaceae</taxon>
        <taxon>Shewanella</taxon>
    </lineage>
</organism>
<keyword evidence="2" id="KW-0732">Signal</keyword>
<evidence type="ECO:0000256" key="1">
    <source>
        <dbReference type="SAM" id="MobiDB-lite"/>
    </source>
</evidence>
<gene>
    <name evidence="3" type="ORF">SJ2017_1039</name>
</gene>
<dbReference type="SUPFAM" id="SSF49899">
    <property type="entry name" value="Concanavalin A-like lectins/glucanases"/>
    <property type="match status" value="1"/>
</dbReference>
<proteinExistence type="predicted"/>
<sequence>MILPHKNLTLLSAICLLLTLSACGGGDVESNPPQQQDPGSDVYTGPAPATEDIQKYKVSLWDNISGQNRCGACHTEGNQAPYFASRENVNDAYAATNPLVDLTDPAASRLVEKVAGGHNCWLDSDSACGETMTSWIKLWADERVSSANTIELTSPVIREPGASKSFPDDSGLFSQHVYPIVSQYCSDCHNESATFAQSPFFASNDINQAYESAKNVINIDEPTQSRLVVRLGSEFHNCWTNCQENSNEMLAGITAMSDAIEVDEISPDMVVSKSLRLTDGITASSGGRFETDVIALYQFKTGEGAIAYDTSGIAPEANLSLTGDVEWLGSWGLSFTNGKAQASTANSKKLHDLITSTGEFSIEAWVTPNNVTQEGPARIVSYSAGDDARNFTLGQTQYNYDFMLRTESSTVNGEPALSTPDADEVLQATLQHVVLTYNATQGRRIYVNGNLIDAVDEDIAPLASWDDSFALILGREASNQHVWQGDIRLLAIYNRVLEQEQISQNYDVGVGEKFFLLFSVSHLIDLPETYVMFEVSQFDNYSYLFTGASLVNINGTPVADNFDMRGIRLGINGKESAQGQAYSNVDLTIDSGQEIAEPMPISALGTIIGLEKGASQGEFFLTFEQIGEHENVRVPGVVITPEELPASTETSHIGLRNFAEINHTMSELTGVAQQNTKVFDTYELVKRQLPSVENIDTFISAQQMGVTQLAIAYCDVAIDDNTIRTAWFPDVDFSLAPADALNAAQRPALLNPLINQLMPLSLATQPDATAVYDELDSLVSHLSVCGTNCNAERTQTIAKASCAAVLASAVMLIQ</sequence>
<dbReference type="Pfam" id="PF13385">
    <property type="entry name" value="Laminin_G_3"/>
    <property type="match status" value="1"/>
</dbReference>
<reference evidence="3 4" key="1">
    <citation type="submission" date="2017-03" db="EMBL/GenBank/DDBJ databases">
        <title>Genome sequencing of Shewanella japonica KCTC 22435.</title>
        <authorList>
            <person name="Kim K.M."/>
        </authorList>
    </citation>
    <scope>NUCLEOTIDE SEQUENCE [LARGE SCALE GENOMIC DNA]</scope>
    <source>
        <strain evidence="3 4">KCTC 22435</strain>
    </source>
</reference>
<dbReference type="EMBL" id="CP020472">
    <property type="protein sequence ID" value="ARD21370.1"/>
    <property type="molecule type" value="Genomic_DNA"/>
</dbReference>
<evidence type="ECO:0008006" key="5">
    <source>
        <dbReference type="Google" id="ProtNLM"/>
    </source>
</evidence>
<keyword evidence="4" id="KW-1185">Reference proteome</keyword>
<dbReference type="RefSeq" id="WP_244899775.1">
    <property type="nucleotide sequence ID" value="NZ_CP020472.1"/>
</dbReference>
<name>A0ABM6JJ82_9GAMM</name>
<evidence type="ECO:0000313" key="3">
    <source>
        <dbReference type="EMBL" id="ARD21370.1"/>
    </source>
</evidence>
<accession>A0ABM6JJ82</accession>
<evidence type="ECO:0000256" key="2">
    <source>
        <dbReference type="SAM" id="SignalP"/>
    </source>
</evidence>
<feature type="region of interest" description="Disordered" evidence="1">
    <location>
        <begin position="28"/>
        <end position="48"/>
    </location>
</feature>
<feature type="signal peptide" evidence="2">
    <location>
        <begin position="1"/>
        <end position="24"/>
    </location>
</feature>
<evidence type="ECO:0000313" key="4">
    <source>
        <dbReference type="Proteomes" id="UP000191820"/>
    </source>
</evidence>
<dbReference type="Proteomes" id="UP000191820">
    <property type="component" value="Chromosome"/>
</dbReference>
<feature type="chain" id="PRO_5045313433" description="ATPase" evidence="2">
    <location>
        <begin position="25"/>
        <end position="814"/>
    </location>
</feature>
<dbReference type="Gene3D" id="2.60.120.200">
    <property type="match status" value="1"/>
</dbReference>